<dbReference type="GO" id="GO:0004731">
    <property type="term" value="F:purine-nucleoside phosphorylase activity"/>
    <property type="evidence" value="ECO:0007669"/>
    <property type="project" value="UniProtKB-UniRule"/>
</dbReference>
<keyword evidence="1 3" id="KW-0328">Glycosyltransferase</keyword>
<sequence>MSQEAFIEGATVAKAANVYFGGKCVSHSLTLADGTKKSIGVVLPATLTFSTDAPEIMEIVSGTCSVRLGGDAEWRNFEAGQQFEVPGKSNFDIQVVGAPLHYVCHFG</sequence>
<comment type="catalytic activity">
    <reaction evidence="3">
        <text>uridine + phosphate = alpha-D-ribose 1-phosphate + uracil</text>
        <dbReference type="Rhea" id="RHEA:24388"/>
        <dbReference type="ChEBI" id="CHEBI:16704"/>
        <dbReference type="ChEBI" id="CHEBI:17568"/>
        <dbReference type="ChEBI" id="CHEBI:43474"/>
        <dbReference type="ChEBI" id="CHEBI:57720"/>
        <dbReference type="EC" id="2.4.2.2"/>
    </reaction>
</comment>
<dbReference type="PANTHER" id="PTHR36540">
    <property type="entry name" value="PYRIMIDINE/PURINE NUCLEOSIDE PHOSPHORYLASE"/>
    <property type="match status" value="1"/>
</dbReference>
<dbReference type="GO" id="GO:0005829">
    <property type="term" value="C:cytosol"/>
    <property type="evidence" value="ECO:0007669"/>
    <property type="project" value="TreeGrafter"/>
</dbReference>
<dbReference type="CDD" id="cd20296">
    <property type="entry name" value="cupin_PpnP-like"/>
    <property type="match status" value="1"/>
</dbReference>
<comment type="catalytic activity">
    <reaction evidence="3">
        <text>a purine D-ribonucleoside + phosphate = a purine nucleobase + alpha-D-ribose 1-phosphate</text>
        <dbReference type="Rhea" id="RHEA:19805"/>
        <dbReference type="ChEBI" id="CHEBI:26386"/>
        <dbReference type="ChEBI" id="CHEBI:43474"/>
        <dbReference type="ChEBI" id="CHEBI:57720"/>
        <dbReference type="ChEBI" id="CHEBI:142355"/>
        <dbReference type="EC" id="2.4.2.1"/>
    </reaction>
</comment>
<comment type="catalytic activity">
    <reaction evidence="3">
        <text>xanthosine + phosphate = alpha-D-ribose 1-phosphate + xanthine</text>
        <dbReference type="Rhea" id="RHEA:27638"/>
        <dbReference type="ChEBI" id="CHEBI:17712"/>
        <dbReference type="ChEBI" id="CHEBI:18107"/>
        <dbReference type="ChEBI" id="CHEBI:43474"/>
        <dbReference type="ChEBI" id="CHEBI:57720"/>
        <dbReference type="EC" id="2.4.2.1"/>
    </reaction>
</comment>
<proteinExistence type="inferred from homology"/>
<comment type="catalytic activity">
    <reaction evidence="3">
        <text>guanosine + phosphate = alpha-D-ribose 1-phosphate + guanine</text>
        <dbReference type="Rhea" id="RHEA:13233"/>
        <dbReference type="ChEBI" id="CHEBI:16235"/>
        <dbReference type="ChEBI" id="CHEBI:16750"/>
        <dbReference type="ChEBI" id="CHEBI:43474"/>
        <dbReference type="ChEBI" id="CHEBI:57720"/>
        <dbReference type="EC" id="2.4.2.1"/>
    </reaction>
</comment>
<name>A0A6C1B3J9_9RHOO</name>
<dbReference type="KEGG" id="azq:G3580_11645"/>
<dbReference type="EMBL" id="CP048836">
    <property type="protein sequence ID" value="QID18232.1"/>
    <property type="molecule type" value="Genomic_DNA"/>
</dbReference>
<keyword evidence="5" id="KW-1185">Reference proteome</keyword>
<dbReference type="InterPro" id="IPR011051">
    <property type="entry name" value="RmlC_Cupin_sf"/>
</dbReference>
<reference evidence="4 5" key="1">
    <citation type="submission" date="2020-02" db="EMBL/GenBank/DDBJ databases">
        <title>Nitrogenibacter mangrovi gen. nov., sp. nov. isolated from mangrove sediment, a denitrifying betaproteobacterium.</title>
        <authorList>
            <person name="Liao H."/>
            <person name="Tian Y."/>
        </authorList>
    </citation>
    <scope>NUCLEOTIDE SEQUENCE [LARGE SCALE GENOMIC DNA]</scope>
    <source>
        <strain evidence="4 5">M9-3-2</strain>
    </source>
</reference>
<evidence type="ECO:0000256" key="1">
    <source>
        <dbReference type="ARBA" id="ARBA00022676"/>
    </source>
</evidence>
<comment type="catalytic activity">
    <reaction evidence="3">
        <text>cytidine + phosphate = cytosine + alpha-D-ribose 1-phosphate</text>
        <dbReference type="Rhea" id="RHEA:52540"/>
        <dbReference type="ChEBI" id="CHEBI:16040"/>
        <dbReference type="ChEBI" id="CHEBI:17562"/>
        <dbReference type="ChEBI" id="CHEBI:43474"/>
        <dbReference type="ChEBI" id="CHEBI:57720"/>
        <dbReference type="EC" id="2.4.2.2"/>
    </reaction>
</comment>
<dbReference type="RefSeq" id="WP_173765694.1">
    <property type="nucleotide sequence ID" value="NZ_CP048836.1"/>
</dbReference>
<comment type="catalytic activity">
    <reaction evidence="3">
        <text>inosine + phosphate = alpha-D-ribose 1-phosphate + hypoxanthine</text>
        <dbReference type="Rhea" id="RHEA:27646"/>
        <dbReference type="ChEBI" id="CHEBI:17368"/>
        <dbReference type="ChEBI" id="CHEBI:17596"/>
        <dbReference type="ChEBI" id="CHEBI:43474"/>
        <dbReference type="ChEBI" id="CHEBI:57720"/>
        <dbReference type="EC" id="2.4.2.1"/>
    </reaction>
</comment>
<keyword evidence="2 3" id="KW-0808">Transferase</keyword>
<accession>A0A6C1B3J9</accession>
<dbReference type="HAMAP" id="MF_01537">
    <property type="entry name" value="Nucleos_phosphorylase_PpnP"/>
    <property type="match status" value="1"/>
</dbReference>
<dbReference type="EC" id="2.4.2.2" evidence="3"/>
<dbReference type="Gene3D" id="2.60.120.10">
    <property type="entry name" value="Jelly Rolls"/>
    <property type="match status" value="1"/>
</dbReference>
<comment type="similarity">
    <text evidence="3">Belongs to the nucleoside phosphorylase PpnP family.</text>
</comment>
<dbReference type="SUPFAM" id="SSF51182">
    <property type="entry name" value="RmlC-like cupins"/>
    <property type="match status" value="1"/>
</dbReference>
<dbReference type="GO" id="GO:0016154">
    <property type="term" value="F:pyrimidine-nucleoside phosphorylase activity"/>
    <property type="evidence" value="ECO:0007669"/>
    <property type="project" value="UniProtKB-UniRule"/>
</dbReference>
<evidence type="ECO:0000313" key="4">
    <source>
        <dbReference type="EMBL" id="QID18232.1"/>
    </source>
</evidence>
<dbReference type="InterPro" id="IPR014710">
    <property type="entry name" value="RmlC-like_jellyroll"/>
</dbReference>
<gene>
    <name evidence="3" type="primary">ppnP</name>
    <name evidence="4" type="ORF">G3580_11645</name>
</gene>
<comment type="function">
    <text evidence="3">Catalyzes the phosphorolysis of diverse nucleosides, yielding D-ribose 1-phosphate and the respective free bases. Can use uridine, adenosine, guanosine, cytidine, thymidine, inosine and xanthosine as substrates. Also catalyzes the reverse reactions.</text>
</comment>
<comment type="catalytic activity">
    <reaction evidence="3">
        <text>adenosine + phosphate = alpha-D-ribose 1-phosphate + adenine</text>
        <dbReference type="Rhea" id="RHEA:27642"/>
        <dbReference type="ChEBI" id="CHEBI:16335"/>
        <dbReference type="ChEBI" id="CHEBI:16708"/>
        <dbReference type="ChEBI" id="CHEBI:43474"/>
        <dbReference type="ChEBI" id="CHEBI:57720"/>
        <dbReference type="EC" id="2.4.2.1"/>
    </reaction>
</comment>
<evidence type="ECO:0000313" key="5">
    <source>
        <dbReference type="Proteomes" id="UP000501991"/>
    </source>
</evidence>
<dbReference type="InterPro" id="IPR009664">
    <property type="entry name" value="Ppnp"/>
</dbReference>
<dbReference type="AlphaFoldDB" id="A0A6C1B3J9"/>
<dbReference type="EC" id="2.4.2.1" evidence="3"/>
<dbReference type="Proteomes" id="UP000501991">
    <property type="component" value="Chromosome"/>
</dbReference>
<organism evidence="4 5">
    <name type="scientific">Nitrogeniibacter mangrovi</name>
    <dbReference type="NCBI Taxonomy" id="2016596"/>
    <lineage>
        <taxon>Bacteria</taxon>
        <taxon>Pseudomonadati</taxon>
        <taxon>Pseudomonadota</taxon>
        <taxon>Betaproteobacteria</taxon>
        <taxon>Rhodocyclales</taxon>
        <taxon>Zoogloeaceae</taxon>
        <taxon>Nitrogeniibacter</taxon>
    </lineage>
</organism>
<dbReference type="PANTHER" id="PTHR36540:SF1">
    <property type="entry name" value="PYRIMIDINE_PURINE NUCLEOSIDE PHOSPHORYLASE"/>
    <property type="match status" value="1"/>
</dbReference>
<evidence type="ECO:0000256" key="3">
    <source>
        <dbReference type="HAMAP-Rule" id="MF_01537"/>
    </source>
</evidence>
<evidence type="ECO:0000256" key="2">
    <source>
        <dbReference type="ARBA" id="ARBA00022679"/>
    </source>
</evidence>
<protein>
    <recommendedName>
        <fullName evidence="3">Pyrimidine/purine nucleoside phosphorylase</fullName>
        <ecNumber evidence="3">2.4.2.1</ecNumber>
        <ecNumber evidence="3">2.4.2.2</ecNumber>
    </recommendedName>
    <alternativeName>
        <fullName evidence="3">Adenosine phosphorylase</fullName>
    </alternativeName>
    <alternativeName>
        <fullName evidence="3">Cytidine phosphorylase</fullName>
    </alternativeName>
    <alternativeName>
        <fullName evidence="3">Guanosine phosphorylase</fullName>
    </alternativeName>
    <alternativeName>
        <fullName evidence="3">Inosine phosphorylase</fullName>
    </alternativeName>
    <alternativeName>
        <fullName evidence="3">Thymidine phosphorylase</fullName>
    </alternativeName>
    <alternativeName>
        <fullName evidence="3">Uridine phosphorylase</fullName>
    </alternativeName>
    <alternativeName>
        <fullName evidence="3">Xanthosine phosphorylase</fullName>
    </alternativeName>
</protein>
<comment type="catalytic activity">
    <reaction evidence="3">
        <text>thymidine + phosphate = 2-deoxy-alpha-D-ribose 1-phosphate + thymine</text>
        <dbReference type="Rhea" id="RHEA:16037"/>
        <dbReference type="ChEBI" id="CHEBI:17748"/>
        <dbReference type="ChEBI" id="CHEBI:17821"/>
        <dbReference type="ChEBI" id="CHEBI:43474"/>
        <dbReference type="ChEBI" id="CHEBI:57259"/>
        <dbReference type="EC" id="2.4.2.2"/>
    </reaction>
</comment>
<dbReference type="Pfam" id="PF06865">
    <property type="entry name" value="Ppnp"/>
    <property type="match status" value="1"/>
</dbReference>